<accession>A0A7R8XE26</accession>
<dbReference type="EMBL" id="LR901551">
    <property type="protein sequence ID" value="CAD7248870.1"/>
    <property type="molecule type" value="Genomic_DNA"/>
</dbReference>
<proteinExistence type="predicted"/>
<dbReference type="AlphaFoldDB" id="A0A7R8XE26"/>
<reference evidence="1" key="1">
    <citation type="submission" date="2020-11" db="EMBL/GenBank/DDBJ databases">
        <authorList>
            <person name="Tran Van P."/>
        </authorList>
    </citation>
    <scope>NUCLEOTIDE SEQUENCE</scope>
</reference>
<sequence length="171" mass="19049">MRVDIHVAEDFSRIRLQSGKTEVENRQCLGDTDASAVSVNDVADKEEDLPLVSQKLRPETRKDGMQPRLAERMKASANLVQKGTKGNLAVYGLRGTAILDSEVNTNVFLRLGWGRRLDANDKMNGDPLRTNSYNPVTRLRIAQRQNSQDMGHSRHSSPIEDPIVLELGGEL</sequence>
<dbReference type="EMBL" id="CAJPEV010002034">
    <property type="protein sequence ID" value="CAG0895389.1"/>
    <property type="molecule type" value="Genomic_DNA"/>
</dbReference>
<evidence type="ECO:0000313" key="2">
    <source>
        <dbReference type="Proteomes" id="UP000677054"/>
    </source>
</evidence>
<gene>
    <name evidence="1" type="ORF">DSTB1V02_LOCUS8677</name>
</gene>
<name>A0A7R8XE26_9CRUS</name>
<protein>
    <submittedName>
        <fullName evidence="1">Uncharacterized protein</fullName>
    </submittedName>
</protein>
<organism evidence="1">
    <name type="scientific">Darwinula stevensoni</name>
    <dbReference type="NCBI Taxonomy" id="69355"/>
    <lineage>
        <taxon>Eukaryota</taxon>
        <taxon>Metazoa</taxon>
        <taxon>Ecdysozoa</taxon>
        <taxon>Arthropoda</taxon>
        <taxon>Crustacea</taxon>
        <taxon>Oligostraca</taxon>
        <taxon>Ostracoda</taxon>
        <taxon>Podocopa</taxon>
        <taxon>Podocopida</taxon>
        <taxon>Darwinulocopina</taxon>
        <taxon>Darwinuloidea</taxon>
        <taxon>Darwinulidae</taxon>
        <taxon>Darwinula</taxon>
    </lineage>
</organism>
<evidence type="ECO:0000313" key="1">
    <source>
        <dbReference type="EMBL" id="CAD7248870.1"/>
    </source>
</evidence>
<keyword evidence="2" id="KW-1185">Reference proteome</keyword>
<dbReference type="Proteomes" id="UP000677054">
    <property type="component" value="Unassembled WGS sequence"/>
</dbReference>